<evidence type="ECO:0000256" key="2">
    <source>
        <dbReference type="ARBA" id="ARBA00022771"/>
    </source>
</evidence>
<keyword evidence="1 4" id="KW-0479">Metal-binding</keyword>
<reference evidence="8" key="1">
    <citation type="submission" date="2016-06" db="EMBL/GenBank/DDBJ databases">
        <title>Draft Genome sequence of the fungus Inonotus baumii.</title>
        <authorList>
            <person name="Zhu H."/>
            <person name="Lin W."/>
        </authorList>
    </citation>
    <scope>NUCLEOTIDE SEQUENCE</scope>
    <source>
        <strain evidence="8">821</strain>
    </source>
</reference>
<dbReference type="Gene3D" id="3.30.40.10">
    <property type="entry name" value="Zinc/RING finger domain, C3HC4 (zinc finger)"/>
    <property type="match status" value="2"/>
</dbReference>
<feature type="compositionally biased region" description="Pro residues" evidence="6">
    <location>
        <begin position="343"/>
        <end position="355"/>
    </location>
</feature>
<feature type="region of interest" description="Disordered" evidence="6">
    <location>
        <begin position="485"/>
        <end position="506"/>
    </location>
</feature>
<feature type="compositionally biased region" description="Low complexity" evidence="6">
    <location>
        <begin position="262"/>
        <end position="280"/>
    </location>
</feature>
<name>A0A9Q5HYK1_SANBA</name>
<feature type="domain" description="TRAF-type" evidence="7">
    <location>
        <begin position="101"/>
        <end position="146"/>
    </location>
</feature>
<evidence type="ECO:0000256" key="1">
    <source>
        <dbReference type="ARBA" id="ARBA00022723"/>
    </source>
</evidence>
<feature type="coiled-coil region" evidence="5">
    <location>
        <begin position="178"/>
        <end position="212"/>
    </location>
</feature>
<feature type="compositionally biased region" description="Polar residues" evidence="6">
    <location>
        <begin position="220"/>
        <end position="233"/>
    </location>
</feature>
<keyword evidence="5" id="KW-0175">Coiled coil</keyword>
<feature type="zinc finger region" description="TRAF-type" evidence="4">
    <location>
        <begin position="101"/>
        <end position="146"/>
    </location>
</feature>
<dbReference type="EMBL" id="LNZH02000179">
    <property type="protein sequence ID" value="OCB88388.1"/>
    <property type="molecule type" value="Genomic_DNA"/>
</dbReference>
<keyword evidence="3 4" id="KW-0862">Zinc</keyword>
<sequence length="506" mass="53467">MHRADVRAAAMLSCGPFTSLLGRLKAREPAAEKRAWWMNSLSNVLTKQQDARPPANGSFSARISRKHATLYKSHVPKKGANKQLLKCAACGTSVTASELEAHEHKCAEQETECVACSGRCKRGELSGHTATCSELQIACAHSNHGCPWSGKRKTLSEHLEKCPYEAIKGFFAVNDTRTSALRDEITVLRRNMSKAEANIHALTRELAIARKALGPWWRSGDSTSPHISSSELTGSAAVAQASQGLSEQHRWRSSNPLAPILSFSPESSPISQSSEVESFSGNPAPPPPAPSFTDPAFLAPFFPSDGAAPSPATLSPPPPVQVDPLTRHLFPFSNRFQSIYPPPPIRFPDLSPPSQPQAGLTSNGSSTATAAGGLPRVAPVDRSSTLEGALLGLRTSITAVSSALDALARRTDVALTTENLRMNEEVGALRAIVHGLRMQVHALITERNGSAWGAAGGGGGGGGAAGAVGPTTTTTTTAAYYNHPVPPPNPPPLTVNFTTQTQTTKL</sequence>
<evidence type="ECO:0000256" key="3">
    <source>
        <dbReference type="ARBA" id="ARBA00022833"/>
    </source>
</evidence>
<evidence type="ECO:0000313" key="8">
    <source>
        <dbReference type="EMBL" id="OCB88388.1"/>
    </source>
</evidence>
<evidence type="ECO:0000256" key="5">
    <source>
        <dbReference type="SAM" id="Coils"/>
    </source>
</evidence>
<dbReference type="OrthoDB" id="1630758at2759"/>
<accession>A0A9Q5HYK1</accession>
<dbReference type="InterPro" id="IPR013083">
    <property type="entry name" value="Znf_RING/FYVE/PHD"/>
</dbReference>
<proteinExistence type="predicted"/>
<feature type="region of interest" description="Disordered" evidence="6">
    <location>
        <begin position="219"/>
        <end position="300"/>
    </location>
</feature>
<dbReference type="SUPFAM" id="SSF49599">
    <property type="entry name" value="TRAF domain-like"/>
    <property type="match status" value="1"/>
</dbReference>
<keyword evidence="2 4" id="KW-0863">Zinc-finger</keyword>
<comment type="caution">
    <text evidence="8">The sequence shown here is derived from an EMBL/GenBank/DDBJ whole genome shotgun (WGS) entry which is preliminary data.</text>
</comment>
<gene>
    <name evidence="8" type="ORF">A7U60_g4429</name>
</gene>
<dbReference type="Proteomes" id="UP000757232">
    <property type="component" value="Unassembled WGS sequence"/>
</dbReference>
<dbReference type="InterPro" id="IPR001293">
    <property type="entry name" value="Znf_TRAF"/>
</dbReference>
<evidence type="ECO:0000256" key="6">
    <source>
        <dbReference type="SAM" id="MobiDB-lite"/>
    </source>
</evidence>
<evidence type="ECO:0000259" key="7">
    <source>
        <dbReference type="PROSITE" id="PS50145"/>
    </source>
</evidence>
<organism evidence="8 9">
    <name type="scientific">Sanghuangporus baumii</name>
    <name type="common">Phellinus baumii</name>
    <dbReference type="NCBI Taxonomy" id="108892"/>
    <lineage>
        <taxon>Eukaryota</taxon>
        <taxon>Fungi</taxon>
        <taxon>Dikarya</taxon>
        <taxon>Basidiomycota</taxon>
        <taxon>Agaricomycotina</taxon>
        <taxon>Agaricomycetes</taxon>
        <taxon>Hymenochaetales</taxon>
        <taxon>Hymenochaetaceae</taxon>
        <taxon>Sanghuangporus</taxon>
    </lineage>
</organism>
<keyword evidence="9" id="KW-1185">Reference proteome</keyword>
<protein>
    <recommendedName>
        <fullName evidence="7">TRAF-type domain-containing protein</fullName>
    </recommendedName>
</protein>
<evidence type="ECO:0000256" key="4">
    <source>
        <dbReference type="PROSITE-ProRule" id="PRU00207"/>
    </source>
</evidence>
<feature type="region of interest" description="Disordered" evidence="6">
    <location>
        <begin position="343"/>
        <end position="379"/>
    </location>
</feature>
<dbReference type="GO" id="GO:0008270">
    <property type="term" value="F:zinc ion binding"/>
    <property type="evidence" value="ECO:0007669"/>
    <property type="project" value="UniProtKB-KW"/>
</dbReference>
<dbReference type="AlphaFoldDB" id="A0A9Q5HYK1"/>
<evidence type="ECO:0000313" key="9">
    <source>
        <dbReference type="Proteomes" id="UP000757232"/>
    </source>
</evidence>
<feature type="compositionally biased region" description="Polar residues" evidence="6">
    <location>
        <begin position="356"/>
        <end position="369"/>
    </location>
</feature>
<dbReference type="PROSITE" id="PS50145">
    <property type="entry name" value="ZF_TRAF"/>
    <property type="match status" value="1"/>
</dbReference>